<evidence type="ECO:0000313" key="2">
    <source>
        <dbReference type="Proteomes" id="UP001419268"/>
    </source>
</evidence>
<dbReference type="AlphaFoldDB" id="A0AAP0IP64"/>
<organism evidence="1 2">
    <name type="scientific">Stephania cephalantha</name>
    <dbReference type="NCBI Taxonomy" id="152367"/>
    <lineage>
        <taxon>Eukaryota</taxon>
        <taxon>Viridiplantae</taxon>
        <taxon>Streptophyta</taxon>
        <taxon>Embryophyta</taxon>
        <taxon>Tracheophyta</taxon>
        <taxon>Spermatophyta</taxon>
        <taxon>Magnoliopsida</taxon>
        <taxon>Ranunculales</taxon>
        <taxon>Menispermaceae</taxon>
        <taxon>Menispermoideae</taxon>
        <taxon>Cissampelideae</taxon>
        <taxon>Stephania</taxon>
    </lineage>
</organism>
<protein>
    <submittedName>
        <fullName evidence="1">Uncharacterized protein</fullName>
    </submittedName>
</protein>
<reference evidence="1 2" key="1">
    <citation type="submission" date="2024-01" db="EMBL/GenBank/DDBJ databases">
        <title>Genome assemblies of Stephania.</title>
        <authorList>
            <person name="Yang L."/>
        </authorList>
    </citation>
    <scope>NUCLEOTIDE SEQUENCE [LARGE SCALE GENOMIC DNA]</scope>
    <source>
        <strain evidence="1">JXDWG</strain>
        <tissue evidence="1">Leaf</tissue>
    </source>
</reference>
<proteinExistence type="predicted"/>
<dbReference type="Proteomes" id="UP001419268">
    <property type="component" value="Unassembled WGS sequence"/>
</dbReference>
<keyword evidence="2" id="KW-1185">Reference proteome</keyword>
<sequence length="72" mass="8171">MHKSRPSSLVCEAQVETSFSAFLFLWPLQSTSLSLNSKYSCRMSVIRRSEKSVVTLLCDSIFTQSKLCFCLL</sequence>
<name>A0AAP0IP64_9MAGN</name>
<evidence type="ECO:0000313" key="1">
    <source>
        <dbReference type="EMBL" id="KAK9118865.1"/>
    </source>
</evidence>
<comment type="caution">
    <text evidence="1">The sequence shown here is derived from an EMBL/GenBank/DDBJ whole genome shotgun (WGS) entry which is preliminary data.</text>
</comment>
<dbReference type="EMBL" id="JBBNAG010000007">
    <property type="protein sequence ID" value="KAK9118865.1"/>
    <property type="molecule type" value="Genomic_DNA"/>
</dbReference>
<accession>A0AAP0IP64</accession>
<gene>
    <name evidence="1" type="ORF">Scep_016958</name>
</gene>